<name>A0A1I6AEM1_9RHOB</name>
<sequence>MAPCPDWRREERSIRHSVASSNEAGLWLTVRQRGEGLPVLFVHGATFSGRIFDIPHPHLNWLQVMADAGYGAYALDLRGYGLSKPAVCPTEGVYATGAQAIADIGDAVDWIMARHDGARVALVGWSWGTLTTSRYVMADGREKIRSLCLYAPIYAEKNAGWIDMLADPADRSRLRPLGPYRRVNLPDTRIRWDEQIPDRADWRSDAALMALVGSSCADDCSSGDTDPPSFRVPNGTFVELWECFNGRPIHDPAGVACPTMLIRGTQDTTSTRSDALALFDRLTCLDKDYVEVHGGTHFINAERRARPVFHAVTDFIRRN</sequence>
<dbReference type="STRING" id="93684.SAMN05421853_11813"/>
<keyword evidence="2" id="KW-0378">Hydrolase</keyword>
<keyword evidence="3" id="KW-1185">Reference proteome</keyword>
<feature type="domain" description="AB hydrolase-1" evidence="1">
    <location>
        <begin position="39"/>
        <end position="304"/>
    </location>
</feature>
<protein>
    <submittedName>
        <fullName evidence="2">Lysophospholipase, alpha-beta hydrolase superfamily</fullName>
    </submittedName>
</protein>
<dbReference type="GO" id="GO:0016787">
    <property type="term" value="F:hydrolase activity"/>
    <property type="evidence" value="ECO:0007669"/>
    <property type="project" value="UniProtKB-KW"/>
</dbReference>
<dbReference type="InterPro" id="IPR050228">
    <property type="entry name" value="Carboxylesterase_BioH"/>
</dbReference>
<organism evidence="2 3">
    <name type="scientific">Roseivivax halotolerans</name>
    <dbReference type="NCBI Taxonomy" id="93684"/>
    <lineage>
        <taxon>Bacteria</taxon>
        <taxon>Pseudomonadati</taxon>
        <taxon>Pseudomonadota</taxon>
        <taxon>Alphaproteobacteria</taxon>
        <taxon>Rhodobacterales</taxon>
        <taxon>Roseobacteraceae</taxon>
        <taxon>Roseivivax</taxon>
    </lineage>
</organism>
<dbReference type="Pfam" id="PF12697">
    <property type="entry name" value="Abhydrolase_6"/>
    <property type="match status" value="1"/>
</dbReference>
<dbReference type="Proteomes" id="UP000243106">
    <property type="component" value="Unassembled WGS sequence"/>
</dbReference>
<dbReference type="Gene3D" id="3.40.50.1820">
    <property type="entry name" value="alpha/beta hydrolase"/>
    <property type="match status" value="1"/>
</dbReference>
<gene>
    <name evidence="2" type="ORF">SAMN05421853_11813</name>
</gene>
<proteinExistence type="predicted"/>
<evidence type="ECO:0000313" key="3">
    <source>
        <dbReference type="Proteomes" id="UP000243106"/>
    </source>
</evidence>
<evidence type="ECO:0000259" key="1">
    <source>
        <dbReference type="Pfam" id="PF12697"/>
    </source>
</evidence>
<dbReference type="EMBL" id="FOXV01000018">
    <property type="protein sequence ID" value="SFQ67102.1"/>
    <property type="molecule type" value="Genomic_DNA"/>
</dbReference>
<dbReference type="PANTHER" id="PTHR43194:SF2">
    <property type="entry name" value="PEROXISOMAL MEMBRANE PROTEIN LPX1"/>
    <property type="match status" value="1"/>
</dbReference>
<accession>A0A1I6AEM1</accession>
<reference evidence="3" key="1">
    <citation type="submission" date="2016-10" db="EMBL/GenBank/DDBJ databases">
        <authorList>
            <person name="Varghese N."/>
            <person name="Submissions S."/>
        </authorList>
    </citation>
    <scope>NUCLEOTIDE SEQUENCE [LARGE SCALE GENOMIC DNA]</scope>
    <source>
        <strain evidence="3">JCM 10271</strain>
    </source>
</reference>
<dbReference type="InterPro" id="IPR000073">
    <property type="entry name" value="AB_hydrolase_1"/>
</dbReference>
<dbReference type="InterPro" id="IPR029058">
    <property type="entry name" value="AB_hydrolase_fold"/>
</dbReference>
<dbReference type="PANTHER" id="PTHR43194">
    <property type="entry name" value="HYDROLASE ALPHA/BETA FOLD FAMILY"/>
    <property type="match status" value="1"/>
</dbReference>
<evidence type="ECO:0000313" key="2">
    <source>
        <dbReference type="EMBL" id="SFQ67102.1"/>
    </source>
</evidence>
<dbReference type="SUPFAM" id="SSF53474">
    <property type="entry name" value="alpha/beta-Hydrolases"/>
    <property type="match status" value="1"/>
</dbReference>
<dbReference type="AlphaFoldDB" id="A0A1I6AEM1"/>
<dbReference type="RefSeq" id="WP_093015484.1">
    <property type="nucleotide sequence ID" value="NZ_FOXV01000018.1"/>
</dbReference>